<keyword evidence="1" id="KW-1015">Disulfide bond</keyword>
<feature type="domain" description="CUB" evidence="4">
    <location>
        <begin position="20"/>
        <end position="135"/>
    </location>
</feature>
<dbReference type="Proteomes" id="UP000694844">
    <property type="component" value="Chromosome 5"/>
</dbReference>
<dbReference type="Gene3D" id="2.60.120.290">
    <property type="entry name" value="Spermadhesin, CUB domain"/>
    <property type="match status" value="1"/>
</dbReference>
<dbReference type="InterPro" id="IPR035914">
    <property type="entry name" value="Sperma_CUB_dom_sf"/>
</dbReference>
<evidence type="ECO:0000256" key="1">
    <source>
        <dbReference type="ARBA" id="ARBA00023157"/>
    </source>
</evidence>
<evidence type="ECO:0000313" key="5">
    <source>
        <dbReference type="Proteomes" id="UP000694844"/>
    </source>
</evidence>
<dbReference type="Pfam" id="PF00431">
    <property type="entry name" value="CUB"/>
    <property type="match status" value="1"/>
</dbReference>
<keyword evidence="5" id="KW-1185">Reference proteome</keyword>
<keyword evidence="3" id="KW-0812">Transmembrane</keyword>
<evidence type="ECO:0000256" key="3">
    <source>
        <dbReference type="SAM" id="Phobius"/>
    </source>
</evidence>
<dbReference type="InterPro" id="IPR000859">
    <property type="entry name" value="CUB_dom"/>
</dbReference>
<dbReference type="PANTHER" id="PTHR24255:SF31">
    <property type="entry name" value="CUBILIN-LIKE PROTEIN"/>
    <property type="match status" value="1"/>
</dbReference>
<name>A0A8B8E8D8_CRAVI</name>
<dbReference type="RefSeq" id="XP_022336405.1">
    <property type="nucleotide sequence ID" value="XM_022480697.1"/>
</dbReference>
<feature type="transmembrane region" description="Helical" evidence="3">
    <location>
        <begin position="382"/>
        <end position="404"/>
    </location>
</feature>
<dbReference type="GO" id="GO:0005615">
    <property type="term" value="C:extracellular space"/>
    <property type="evidence" value="ECO:0007669"/>
    <property type="project" value="TreeGrafter"/>
</dbReference>
<dbReference type="CDD" id="cd00041">
    <property type="entry name" value="CUB"/>
    <property type="match status" value="1"/>
</dbReference>
<dbReference type="AlphaFoldDB" id="A0A8B8E8D8"/>
<dbReference type="SMART" id="SM00042">
    <property type="entry name" value="CUB"/>
    <property type="match status" value="1"/>
</dbReference>
<keyword evidence="3" id="KW-1133">Transmembrane helix</keyword>
<sequence>MSAFCILKYFFVMNSILEIGGSPILTYENDIDGQITSPGYPGNYPNNANYTWIIRTGHQKANVTFNIAIMSIEEWSPCDDYLLIREIDPCCLDAFKRCGDMEGKTVYTRGMEIQVSFISDHGKTAKGFDLTWRVTLPATTTLPKTTLITAQKVDLTSTIPIKTTTTPRRNVLTTKLLYTSSTKPIRSTAPRENLKSTTLLHTSTSTKHFRTTAQKENIKSTTVLHKSTPKKPSSTTTRIDNLKTTTLLHTSKATNPIRTTAQKENLKSTRLLHTSTPTKPSSTTTRIENLKTTTLLHTSKSTNPIRTTSQKENLKSTTPVYESKQFGTSIHDAFRTTFFPSTTDLYGVSTLPHKAQSVTTMTETTATNEPEDTLLGMTSMEIVYLIGGVGAFVLVVSISVICVAGRGRKDNKKIQKRHQKDTDKRETLASMHLYSSPMYETIPADMISSDEATGDYALVNDKEFTWYAAKNVSDSEHMTRVDSFSNVTDVYHTLEPNTRFTEPSPLLQRISNVYHTLEMTSFLQPE</sequence>
<gene>
    <name evidence="6" type="primary">LOC111132835</name>
</gene>
<dbReference type="PROSITE" id="PS01180">
    <property type="entry name" value="CUB"/>
    <property type="match status" value="1"/>
</dbReference>
<dbReference type="KEGG" id="cvn:111132835"/>
<keyword evidence="3" id="KW-0472">Membrane</keyword>
<proteinExistence type="predicted"/>
<accession>A0A8B8E8D8</accession>
<evidence type="ECO:0000313" key="6">
    <source>
        <dbReference type="RefSeq" id="XP_022336405.1"/>
    </source>
</evidence>
<evidence type="ECO:0000259" key="4">
    <source>
        <dbReference type="PROSITE" id="PS01180"/>
    </source>
</evidence>
<protein>
    <submittedName>
        <fullName evidence="6">Hepatitis A virus cellular receptor 1-like isoform X1</fullName>
    </submittedName>
</protein>
<evidence type="ECO:0000256" key="2">
    <source>
        <dbReference type="PROSITE-ProRule" id="PRU00059"/>
    </source>
</evidence>
<dbReference type="SUPFAM" id="SSF49854">
    <property type="entry name" value="Spermadhesin, CUB domain"/>
    <property type="match status" value="1"/>
</dbReference>
<dbReference type="GeneID" id="111132835"/>
<organism evidence="5 6">
    <name type="scientific">Crassostrea virginica</name>
    <name type="common">Eastern oyster</name>
    <dbReference type="NCBI Taxonomy" id="6565"/>
    <lineage>
        <taxon>Eukaryota</taxon>
        <taxon>Metazoa</taxon>
        <taxon>Spiralia</taxon>
        <taxon>Lophotrochozoa</taxon>
        <taxon>Mollusca</taxon>
        <taxon>Bivalvia</taxon>
        <taxon>Autobranchia</taxon>
        <taxon>Pteriomorphia</taxon>
        <taxon>Ostreida</taxon>
        <taxon>Ostreoidea</taxon>
        <taxon>Ostreidae</taxon>
        <taxon>Crassostrea</taxon>
    </lineage>
</organism>
<comment type="caution">
    <text evidence="2">Lacks conserved residue(s) required for the propagation of feature annotation.</text>
</comment>
<dbReference type="PANTHER" id="PTHR24255">
    <property type="entry name" value="COMPLEMENT COMPONENT 1, S SUBCOMPONENT-RELATED"/>
    <property type="match status" value="1"/>
</dbReference>
<reference evidence="6" key="1">
    <citation type="submission" date="2025-08" db="UniProtKB">
        <authorList>
            <consortium name="RefSeq"/>
        </authorList>
    </citation>
    <scope>IDENTIFICATION</scope>
    <source>
        <tissue evidence="6">Whole sample</tissue>
    </source>
</reference>
<dbReference type="GO" id="GO:0004252">
    <property type="term" value="F:serine-type endopeptidase activity"/>
    <property type="evidence" value="ECO:0007669"/>
    <property type="project" value="TreeGrafter"/>
</dbReference>